<sequence>MHYLPACYKNDIVFRLPQAPAPSEDNRWVTMHPRATIASGEDEEDSLQMTSYGSHFFRRTDFKDSDILPQLGFAFWEHARMHSLDLVTRAFSFKVI</sequence>
<dbReference type="Proteomes" id="UP000245910">
    <property type="component" value="Chromosome III"/>
</dbReference>
<proteinExistence type="predicted"/>
<keyword evidence="2" id="KW-1185">Reference proteome</keyword>
<accession>A0A2L2TJW0</accession>
<protein>
    <submittedName>
        <fullName evidence="1">Uncharacterized protein</fullName>
    </submittedName>
</protein>
<reference evidence="2" key="1">
    <citation type="submission" date="2014-10" db="EMBL/GenBank/DDBJ databases">
        <authorList>
            <person name="King R."/>
        </authorList>
    </citation>
    <scope>NUCLEOTIDE SEQUENCE [LARGE SCALE GENOMIC DNA]</scope>
    <source>
        <strain evidence="2">A3/5</strain>
    </source>
</reference>
<dbReference type="EMBL" id="LN649231">
    <property type="protein sequence ID" value="CEI70319.1"/>
    <property type="molecule type" value="Genomic_DNA"/>
</dbReference>
<name>A0A2L2TJW0_9HYPO</name>
<dbReference type="AlphaFoldDB" id="A0A2L2TJW0"/>
<evidence type="ECO:0000313" key="2">
    <source>
        <dbReference type="Proteomes" id="UP000245910"/>
    </source>
</evidence>
<organism evidence="1 2">
    <name type="scientific">Fusarium venenatum</name>
    <dbReference type="NCBI Taxonomy" id="56646"/>
    <lineage>
        <taxon>Eukaryota</taxon>
        <taxon>Fungi</taxon>
        <taxon>Dikarya</taxon>
        <taxon>Ascomycota</taxon>
        <taxon>Pezizomycotina</taxon>
        <taxon>Sordariomycetes</taxon>
        <taxon>Hypocreomycetidae</taxon>
        <taxon>Hypocreales</taxon>
        <taxon>Nectriaceae</taxon>
        <taxon>Fusarium</taxon>
    </lineage>
</organism>
<evidence type="ECO:0000313" key="1">
    <source>
        <dbReference type="EMBL" id="CEI70319.1"/>
    </source>
</evidence>